<proteinExistence type="inferred from homology"/>
<evidence type="ECO:0000256" key="4">
    <source>
        <dbReference type="ARBA" id="ARBA00023128"/>
    </source>
</evidence>
<dbReference type="EMBL" id="JBAHYK010000035">
    <property type="protein sequence ID" value="KAL0580254.1"/>
    <property type="molecule type" value="Genomic_DNA"/>
</dbReference>
<dbReference type="Proteomes" id="UP001465976">
    <property type="component" value="Unassembled WGS sequence"/>
</dbReference>
<comment type="similarity">
    <text evidence="2">Belongs to the ATP12 family.</text>
</comment>
<evidence type="ECO:0000313" key="7">
    <source>
        <dbReference type="Proteomes" id="UP001465976"/>
    </source>
</evidence>
<organism evidence="6 7">
    <name type="scientific">Marasmius crinis-equi</name>
    <dbReference type="NCBI Taxonomy" id="585013"/>
    <lineage>
        <taxon>Eukaryota</taxon>
        <taxon>Fungi</taxon>
        <taxon>Dikarya</taxon>
        <taxon>Basidiomycota</taxon>
        <taxon>Agaricomycotina</taxon>
        <taxon>Agaricomycetes</taxon>
        <taxon>Agaricomycetidae</taxon>
        <taxon>Agaricales</taxon>
        <taxon>Marasmiineae</taxon>
        <taxon>Marasmiaceae</taxon>
        <taxon>Marasmius</taxon>
    </lineage>
</organism>
<dbReference type="InterPro" id="IPR023335">
    <property type="entry name" value="ATP12_ortho_dom_sf"/>
</dbReference>
<dbReference type="Gene3D" id="1.10.3580.10">
    <property type="entry name" value="ATP12 ATPase"/>
    <property type="match status" value="1"/>
</dbReference>
<dbReference type="PANTHER" id="PTHR21013">
    <property type="entry name" value="ATP SYNTHASE MITOCHONDRIAL F1 COMPLEX ASSEMBLY FACTOR 2/ATP12 PROTEIN, MITOCHONDRIAL PRECURSOR"/>
    <property type="match status" value="1"/>
</dbReference>
<accession>A0ABR3FY45</accession>
<protein>
    <submittedName>
        <fullName evidence="6">ATP synthase mitochondrial F1 complex assembly factor 2</fullName>
    </submittedName>
</protein>
<evidence type="ECO:0000313" key="6">
    <source>
        <dbReference type="EMBL" id="KAL0580254.1"/>
    </source>
</evidence>
<dbReference type="Pfam" id="PF07542">
    <property type="entry name" value="ATP12"/>
    <property type="match status" value="1"/>
</dbReference>
<dbReference type="InterPro" id="IPR042272">
    <property type="entry name" value="ATP12_ATP_synth-F1-assembly_N"/>
</dbReference>
<name>A0ABR3FY45_9AGAR</name>
<evidence type="ECO:0000256" key="1">
    <source>
        <dbReference type="ARBA" id="ARBA00004173"/>
    </source>
</evidence>
<dbReference type="PANTHER" id="PTHR21013:SF10">
    <property type="entry name" value="ATP SYNTHASE MITOCHONDRIAL F1 COMPLEX ASSEMBLY FACTOR 2"/>
    <property type="match status" value="1"/>
</dbReference>
<keyword evidence="7" id="KW-1185">Reference proteome</keyword>
<evidence type="ECO:0000256" key="3">
    <source>
        <dbReference type="ARBA" id="ARBA00022946"/>
    </source>
</evidence>
<keyword evidence="3" id="KW-0809">Transit peptide</keyword>
<comment type="caution">
    <text evidence="6">The sequence shown here is derived from an EMBL/GenBank/DDBJ whole genome shotgun (WGS) entry which is preliminary data.</text>
</comment>
<comment type="subcellular location">
    <subcellularLocation>
        <location evidence="1">Mitochondrion</location>
    </subcellularLocation>
</comment>
<gene>
    <name evidence="6" type="primary">atp12</name>
    <name evidence="6" type="ORF">V5O48_001759</name>
</gene>
<evidence type="ECO:0000256" key="5">
    <source>
        <dbReference type="ARBA" id="ARBA00023186"/>
    </source>
</evidence>
<keyword evidence="4" id="KW-0496">Mitochondrion</keyword>
<evidence type="ECO:0000256" key="2">
    <source>
        <dbReference type="ARBA" id="ARBA00008231"/>
    </source>
</evidence>
<dbReference type="Gene3D" id="3.30.2180.10">
    <property type="entry name" value="ATP12-like"/>
    <property type="match status" value="1"/>
</dbReference>
<sequence>MFSIRNQLAQRSKRQLLCTNLGLGPLSSRLPATIRWLSENAVHEATATGFPSQEEGAPVTETNRAEKTMKRFWKTVDIEKRNDGFVVTLDKRALKTPSGNTLLLPHNKHLVAALVATEWENQETLIKPHALPMTSLVSRAIDNMTDKKSREDVGAALVEYLDTDTICFYQDYPDHLVELQAQHWDPVRSWITKTYGVKVEKSNSILFAGQSPETRQKLLEALTSFNHWEMAAMERATYASKSFMIALALVKQRLNIEEASKAARVEVESQIQRWGEVEDTHDVDFHDIRRQLGSAACLLART</sequence>
<dbReference type="InterPro" id="IPR011419">
    <property type="entry name" value="ATP12_ATP_synth-F1-assembly"/>
</dbReference>
<keyword evidence="5" id="KW-0143">Chaperone</keyword>
<reference evidence="6 7" key="1">
    <citation type="submission" date="2024-02" db="EMBL/GenBank/DDBJ databases">
        <title>A draft genome for the cacao thread blight pathogen Marasmius crinis-equi.</title>
        <authorList>
            <person name="Cohen S.P."/>
            <person name="Baruah I.K."/>
            <person name="Amoako-Attah I."/>
            <person name="Bukari Y."/>
            <person name="Meinhardt L.W."/>
            <person name="Bailey B.A."/>
        </authorList>
    </citation>
    <scope>NUCLEOTIDE SEQUENCE [LARGE SCALE GENOMIC DNA]</scope>
    <source>
        <strain evidence="6 7">GH-76</strain>
    </source>
</reference>
<dbReference type="SUPFAM" id="SSF160909">
    <property type="entry name" value="ATP12-like"/>
    <property type="match status" value="1"/>
</dbReference>